<accession>A0A1R3GCU1</accession>
<dbReference type="Proteomes" id="UP000188268">
    <property type="component" value="Unassembled WGS sequence"/>
</dbReference>
<name>A0A1R3GCU1_COCAP</name>
<feature type="region of interest" description="Disordered" evidence="1">
    <location>
        <begin position="50"/>
        <end position="80"/>
    </location>
</feature>
<feature type="signal peptide" evidence="2">
    <location>
        <begin position="1"/>
        <end position="27"/>
    </location>
</feature>
<sequence>MARVPCKHHLLLVAFFLFCFITTTARARNMPAAPKETDQKLVHDEQQVVKAKENGSPDVNVDELVSMDYTPATRKPPIHN</sequence>
<proteinExistence type="predicted"/>
<gene>
    <name evidence="3" type="ORF">CCACVL1_26910</name>
</gene>
<dbReference type="InterPro" id="IPR049306">
    <property type="entry name" value="GLV1-2"/>
</dbReference>
<evidence type="ECO:0000313" key="3">
    <source>
        <dbReference type="EMBL" id="OMO55899.1"/>
    </source>
</evidence>
<dbReference type="Gramene" id="OMO55899">
    <property type="protein sequence ID" value="OMO55899"/>
    <property type="gene ID" value="CCACVL1_26910"/>
</dbReference>
<evidence type="ECO:0000313" key="4">
    <source>
        <dbReference type="Proteomes" id="UP000188268"/>
    </source>
</evidence>
<organism evidence="3 4">
    <name type="scientific">Corchorus capsularis</name>
    <name type="common">Jute</name>
    <dbReference type="NCBI Taxonomy" id="210143"/>
    <lineage>
        <taxon>Eukaryota</taxon>
        <taxon>Viridiplantae</taxon>
        <taxon>Streptophyta</taxon>
        <taxon>Embryophyta</taxon>
        <taxon>Tracheophyta</taxon>
        <taxon>Spermatophyta</taxon>
        <taxon>Magnoliopsida</taxon>
        <taxon>eudicotyledons</taxon>
        <taxon>Gunneridae</taxon>
        <taxon>Pentapetalae</taxon>
        <taxon>rosids</taxon>
        <taxon>malvids</taxon>
        <taxon>Malvales</taxon>
        <taxon>Malvaceae</taxon>
        <taxon>Grewioideae</taxon>
        <taxon>Apeibeae</taxon>
        <taxon>Corchorus</taxon>
    </lineage>
</organism>
<dbReference type="EMBL" id="AWWV01014552">
    <property type="protein sequence ID" value="OMO55899.1"/>
    <property type="molecule type" value="Genomic_DNA"/>
</dbReference>
<protein>
    <submittedName>
        <fullName evidence="3">Uncharacterized protein</fullName>
    </submittedName>
</protein>
<dbReference type="Pfam" id="PF21529">
    <property type="entry name" value="GLV1-2"/>
    <property type="match status" value="1"/>
</dbReference>
<dbReference type="OrthoDB" id="1625577at2759"/>
<keyword evidence="4" id="KW-1185">Reference proteome</keyword>
<reference evidence="3 4" key="1">
    <citation type="submission" date="2013-09" db="EMBL/GenBank/DDBJ databases">
        <title>Corchorus capsularis genome sequencing.</title>
        <authorList>
            <person name="Alam M."/>
            <person name="Haque M.S."/>
            <person name="Islam M.S."/>
            <person name="Emdad E.M."/>
            <person name="Islam M.M."/>
            <person name="Ahmed B."/>
            <person name="Halim A."/>
            <person name="Hossen Q.M.M."/>
            <person name="Hossain M.Z."/>
            <person name="Ahmed R."/>
            <person name="Khan M.M."/>
            <person name="Islam R."/>
            <person name="Rashid M.M."/>
            <person name="Khan S.A."/>
            <person name="Rahman M.S."/>
            <person name="Alam M."/>
        </authorList>
    </citation>
    <scope>NUCLEOTIDE SEQUENCE [LARGE SCALE GENOMIC DNA]</scope>
    <source>
        <strain evidence="4">cv. CVL-1</strain>
        <tissue evidence="3">Whole seedling</tissue>
    </source>
</reference>
<evidence type="ECO:0000256" key="1">
    <source>
        <dbReference type="SAM" id="MobiDB-lite"/>
    </source>
</evidence>
<dbReference type="AlphaFoldDB" id="A0A1R3GCU1"/>
<dbReference type="OMA" id="VSMDYTP"/>
<comment type="caution">
    <text evidence="3">The sequence shown here is derived from an EMBL/GenBank/DDBJ whole genome shotgun (WGS) entry which is preliminary data.</text>
</comment>
<evidence type="ECO:0000256" key="2">
    <source>
        <dbReference type="SAM" id="SignalP"/>
    </source>
</evidence>
<keyword evidence="2" id="KW-0732">Signal</keyword>
<feature type="chain" id="PRO_5013385833" evidence="2">
    <location>
        <begin position="28"/>
        <end position="80"/>
    </location>
</feature>